<feature type="region of interest" description="Disordered" evidence="1">
    <location>
        <begin position="333"/>
        <end position="357"/>
    </location>
</feature>
<gene>
    <name evidence="2" type="ORF">SETTUDRAFT_36597</name>
</gene>
<dbReference type="Proteomes" id="UP000016935">
    <property type="component" value="Unassembled WGS sequence"/>
</dbReference>
<reference evidence="2 3" key="1">
    <citation type="journal article" date="2012" name="PLoS Pathog.">
        <title>Diverse lifestyles and strategies of plant pathogenesis encoded in the genomes of eighteen Dothideomycetes fungi.</title>
        <authorList>
            <person name="Ohm R.A."/>
            <person name="Feau N."/>
            <person name="Henrissat B."/>
            <person name="Schoch C.L."/>
            <person name="Horwitz B.A."/>
            <person name="Barry K.W."/>
            <person name="Condon B.J."/>
            <person name="Copeland A.C."/>
            <person name="Dhillon B."/>
            <person name="Glaser F."/>
            <person name="Hesse C.N."/>
            <person name="Kosti I."/>
            <person name="LaButti K."/>
            <person name="Lindquist E.A."/>
            <person name="Lucas S."/>
            <person name="Salamov A.A."/>
            <person name="Bradshaw R.E."/>
            <person name="Ciuffetti L."/>
            <person name="Hamelin R.C."/>
            <person name="Kema G.H.J."/>
            <person name="Lawrence C."/>
            <person name="Scott J.A."/>
            <person name="Spatafora J.W."/>
            <person name="Turgeon B.G."/>
            <person name="de Wit P.J.G.M."/>
            <person name="Zhong S."/>
            <person name="Goodwin S.B."/>
            <person name="Grigoriev I.V."/>
        </authorList>
    </citation>
    <scope>NUCLEOTIDE SEQUENCE [LARGE SCALE GENOMIC DNA]</scope>
    <source>
        <strain evidence="3">28A</strain>
    </source>
</reference>
<evidence type="ECO:0000256" key="1">
    <source>
        <dbReference type="SAM" id="MobiDB-lite"/>
    </source>
</evidence>
<dbReference type="STRING" id="671987.R0KE45"/>
<proteinExistence type="predicted"/>
<dbReference type="eggNOG" id="ENOG502RWZW">
    <property type="taxonomic scope" value="Eukaryota"/>
</dbReference>
<keyword evidence="3" id="KW-1185">Reference proteome</keyword>
<dbReference type="InterPro" id="IPR011333">
    <property type="entry name" value="SKP1/BTB/POZ_sf"/>
</dbReference>
<dbReference type="HOGENOM" id="CLU_652401_0_0_1"/>
<reference evidence="2 3" key="2">
    <citation type="journal article" date="2013" name="PLoS Genet.">
        <title>Comparative genome structure, secondary metabolite, and effector coding capacity across Cochliobolus pathogens.</title>
        <authorList>
            <person name="Condon B.J."/>
            <person name="Leng Y."/>
            <person name="Wu D."/>
            <person name="Bushley K.E."/>
            <person name="Ohm R.A."/>
            <person name="Otillar R."/>
            <person name="Martin J."/>
            <person name="Schackwitz W."/>
            <person name="Grimwood J."/>
            <person name="MohdZainudin N."/>
            <person name="Xue C."/>
            <person name="Wang R."/>
            <person name="Manning V.A."/>
            <person name="Dhillon B."/>
            <person name="Tu Z.J."/>
            <person name="Steffenson B.J."/>
            <person name="Salamov A."/>
            <person name="Sun H."/>
            <person name="Lowry S."/>
            <person name="LaButti K."/>
            <person name="Han J."/>
            <person name="Copeland A."/>
            <person name="Lindquist E."/>
            <person name="Barry K."/>
            <person name="Schmutz J."/>
            <person name="Baker S.E."/>
            <person name="Ciuffetti L.M."/>
            <person name="Grigoriev I.V."/>
            <person name="Zhong S."/>
            <person name="Turgeon B.G."/>
        </authorList>
    </citation>
    <scope>NUCLEOTIDE SEQUENCE [LARGE SCALE GENOMIC DNA]</scope>
    <source>
        <strain evidence="3">28A</strain>
    </source>
</reference>
<organism evidence="2 3">
    <name type="scientific">Exserohilum turcicum (strain 28A)</name>
    <name type="common">Northern leaf blight fungus</name>
    <name type="synonym">Setosphaeria turcica</name>
    <dbReference type="NCBI Taxonomy" id="671987"/>
    <lineage>
        <taxon>Eukaryota</taxon>
        <taxon>Fungi</taxon>
        <taxon>Dikarya</taxon>
        <taxon>Ascomycota</taxon>
        <taxon>Pezizomycotina</taxon>
        <taxon>Dothideomycetes</taxon>
        <taxon>Pleosporomycetidae</taxon>
        <taxon>Pleosporales</taxon>
        <taxon>Pleosporineae</taxon>
        <taxon>Pleosporaceae</taxon>
        <taxon>Exserohilum</taxon>
    </lineage>
</organism>
<dbReference type="Gene3D" id="3.30.710.10">
    <property type="entry name" value="Potassium Channel Kv1.1, Chain A"/>
    <property type="match status" value="1"/>
</dbReference>
<dbReference type="RefSeq" id="XP_008021322.1">
    <property type="nucleotide sequence ID" value="XM_008023131.1"/>
</dbReference>
<feature type="compositionally biased region" description="Basic residues" evidence="1">
    <location>
        <begin position="334"/>
        <end position="343"/>
    </location>
</feature>
<sequence length="421" mass="47271">MTFVFGNHIKKEKKKNRKIPRLFSPYTQAPAELHIGEERTVYYVPSHFLPHGSLISTGEGPILLTDVDVRTGHTLVHYLYTNQYETPNTSDELEHALQVYIVARNYSISNLAELAMHHVKCLCDKMDILQIMRSIEPIFTKLRSEGSSDSPVHDILVRKIIATFDTDVAAFESDEFRAHLDKAGLMGFLLKIMMQLQIAVLKGIRKEDEELEEYIKRFQVFTSTHNGYNTAISCEENLTAQKHHEQGVLESAITSAEAFPPPEEAQPGAVCLQHEVPPKVEQHDQEFPKRAELDVKLDNVHPADSYLDIAAEAVAVKEVVQEDPWASWGLGTEKKKKKKKTKKGGVPVPIEETKSPEAERRLSQSEAVNVICAPDLVLQEICPNQAWHLYGGDKGWKSCKQCGELVARAVQQAAESELALS</sequence>
<dbReference type="AlphaFoldDB" id="R0KE45"/>
<name>R0KE45_EXST2</name>
<evidence type="ECO:0000313" key="3">
    <source>
        <dbReference type="Proteomes" id="UP000016935"/>
    </source>
</evidence>
<dbReference type="EMBL" id="KB908482">
    <property type="protein sequence ID" value="EOA91113.1"/>
    <property type="molecule type" value="Genomic_DNA"/>
</dbReference>
<dbReference type="PANTHER" id="PTHR37538">
    <property type="entry name" value="BTB DOMAIN-CONTAINING PROTEIN"/>
    <property type="match status" value="1"/>
</dbReference>
<dbReference type="PANTHER" id="PTHR37538:SF1">
    <property type="entry name" value="BTB DOMAIN-CONTAINING PROTEIN"/>
    <property type="match status" value="1"/>
</dbReference>
<accession>R0KE45</accession>
<evidence type="ECO:0000313" key="2">
    <source>
        <dbReference type="EMBL" id="EOA91113.1"/>
    </source>
</evidence>
<dbReference type="OrthoDB" id="3594103at2759"/>
<dbReference type="GeneID" id="19404156"/>
<protein>
    <submittedName>
        <fullName evidence="2">Uncharacterized protein</fullName>
    </submittedName>
</protein>